<dbReference type="FunFam" id="3.50.50.60:FF:000002">
    <property type="entry name" value="tRNA uridine 5-carboxymethylaminomethyl modification enzyme MnmG"/>
    <property type="match status" value="1"/>
</dbReference>
<keyword evidence="3" id="KW-0285">Flavoprotein</keyword>
<organism evidence="7 8">
    <name type="scientific">Chionoecetes opilio</name>
    <name type="common">Atlantic snow crab</name>
    <name type="synonym">Cancer opilio</name>
    <dbReference type="NCBI Taxonomy" id="41210"/>
    <lineage>
        <taxon>Eukaryota</taxon>
        <taxon>Metazoa</taxon>
        <taxon>Ecdysozoa</taxon>
        <taxon>Arthropoda</taxon>
        <taxon>Crustacea</taxon>
        <taxon>Multicrustacea</taxon>
        <taxon>Malacostraca</taxon>
        <taxon>Eumalacostraca</taxon>
        <taxon>Eucarida</taxon>
        <taxon>Decapoda</taxon>
        <taxon>Pleocyemata</taxon>
        <taxon>Brachyura</taxon>
        <taxon>Eubrachyura</taxon>
        <taxon>Majoidea</taxon>
        <taxon>Majidae</taxon>
        <taxon>Chionoecetes</taxon>
    </lineage>
</organism>
<sequence>MLAGNADGHILLVGILSTLPLLSDEHSINGKRRRPRPSPASTCLPLVGKVHTQGLSVSALKTFSAMVEDDVEGVPGWVEGVHSASSVPGFDVVVVGGGHAGTEAAAAAARLGAKTLLVTHKKSTIGEMSCNPSFGGIGKGHLMREVDALDGVCARICDLSGVHYKVLNRRKGPAVWGVRAQIDRSLYKHHLQGELFTTPNLTITEGAVEDLWVAEGGDGTQKQVSGGLAARCLGVALGDGRTISSGSVVITTGTFLRGTLNIGLDSRPAGRMGDQPQWAWPRRWRGCSSGWADSRLVRQCSVCTPPRIARNTIDYSQCEVQAPDNPPTPFSFMNTQVHIKPEDQLPCHITHTGPEVEQLVRDTLHLNRHVMEETTGPRYCPSIESKVIRFPGRRHQVWLEPEGWEGGDGARVYPQGVSCTMPAPHQQALLRLIPACRPARWCVQAYGVEYDHIDPRELTPQLETSRVSGLFLAGQVNGTTGYEEAAAQGVIAGVNAAAKALGREGLTVDRTEGYIGVLIDDLTTLGTTEPYRMFTSRAEFRFLLRPDNADLRLTEEGPLSSTSATGYQAGCVSEGRYRVTQNTRQQLSEVVGLLREDVRSFKAWGKLLGHPVSKAATHKSGLQYLSINTLNTTLEDLARVAPQYQPFCSDPRLAERVKIEALYDEFIATQREEVEAVRRDHALAIPADIDYDE</sequence>
<dbReference type="InterPro" id="IPR020595">
    <property type="entry name" value="MnmG-rel_CS"/>
</dbReference>
<comment type="caution">
    <text evidence="7">The sequence shown here is derived from an EMBL/GenBank/DDBJ whole genome shotgun (WGS) entry which is preliminary data.</text>
</comment>
<dbReference type="Gene3D" id="3.50.50.60">
    <property type="entry name" value="FAD/NAD(P)-binding domain"/>
    <property type="match status" value="2"/>
</dbReference>
<keyword evidence="4" id="KW-0274">FAD</keyword>
<dbReference type="NCBIfam" id="TIGR00136">
    <property type="entry name" value="mnmG_gidA"/>
    <property type="match status" value="1"/>
</dbReference>
<dbReference type="FunFam" id="3.50.50.60:FF:000082">
    <property type="entry name" value="protein MTO1 homolog, mitochondrial isoform X1"/>
    <property type="match status" value="1"/>
</dbReference>
<dbReference type="GO" id="GO:0002098">
    <property type="term" value="P:tRNA wobble uridine modification"/>
    <property type="evidence" value="ECO:0007669"/>
    <property type="project" value="InterPro"/>
</dbReference>
<reference evidence="7" key="1">
    <citation type="submission" date="2020-07" db="EMBL/GenBank/DDBJ databases">
        <title>The High-quality genome of the commercially important snow crab, Chionoecetes opilio.</title>
        <authorList>
            <person name="Jeong J.-H."/>
            <person name="Ryu S."/>
        </authorList>
    </citation>
    <scope>NUCLEOTIDE SEQUENCE</scope>
    <source>
        <strain evidence="7">MADBK_172401_WGS</strain>
        <tissue evidence="7">Digestive gland</tissue>
    </source>
</reference>
<dbReference type="InterPro" id="IPR036188">
    <property type="entry name" value="FAD/NAD-bd_sf"/>
</dbReference>
<dbReference type="AlphaFoldDB" id="A0A8J5D2C3"/>
<name>A0A8J5D2C3_CHIOP</name>
<dbReference type="PANTHER" id="PTHR11806:SF0">
    <property type="entry name" value="PROTEIN MTO1 HOMOLOG, MITOCHONDRIAL"/>
    <property type="match status" value="1"/>
</dbReference>
<dbReference type="Pfam" id="PF21680">
    <property type="entry name" value="GIDA_C_1st"/>
    <property type="match status" value="1"/>
</dbReference>
<dbReference type="Gene3D" id="2.40.30.260">
    <property type="match status" value="1"/>
</dbReference>
<dbReference type="PROSITE" id="PS01280">
    <property type="entry name" value="GIDA_1"/>
    <property type="match status" value="1"/>
</dbReference>
<evidence type="ECO:0000313" key="8">
    <source>
        <dbReference type="Proteomes" id="UP000770661"/>
    </source>
</evidence>
<comment type="similarity">
    <text evidence="2">Belongs to the MnmG family.</text>
</comment>
<evidence type="ECO:0000259" key="5">
    <source>
        <dbReference type="Pfam" id="PF01134"/>
    </source>
</evidence>
<evidence type="ECO:0000259" key="6">
    <source>
        <dbReference type="Pfam" id="PF21680"/>
    </source>
</evidence>
<evidence type="ECO:0000313" key="7">
    <source>
        <dbReference type="EMBL" id="KAG0726105.1"/>
    </source>
</evidence>
<dbReference type="PROSITE" id="PS01281">
    <property type="entry name" value="GIDA_2"/>
    <property type="match status" value="1"/>
</dbReference>
<dbReference type="OrthoDB" id="3329at2759"/>
<dbReference type="InterPro" id="IPR049312">
    <property type="entry name" value="GIDA_C_N"/>
</dbReference>
<proteinExistence type="inferred from homology"/>
<dbReference type="InterPro" id="IPR004416">
    <property type="entry name" value="MnmG"/>
</dbReference>
<dbReference type="InterPro" id="IPR040131">
    <property type="entry name" value="MnmG_N"/>
</dbReference>
<dbReference type="SUPFAM" id="SSF51905">
    <property type="entry name" value="FAD/NAD(P)-binding domain"/>
    <property type="match status" value="1"/>
</dbReference>
<feature type="domain" description="tRNA uridine 5-carboxymethylaminomethyl modification enzyme C-terminal N-terninal subdomain" evidence="6">
    <location>
        <begin position="575"/>
        <end position="671"/>
    </location>
</feature>
<gene>
    <name evidence="7" type="primary">MTO1</name>
    <name evidence="7" type="ORF">GWK47_037282</name>
</gene>
<evidence type="ECO:0000256" key="1">
    <source>
        <dbReference type="ARBA" id="ARBA00001974"/>
    </source>
</evidence>
<dbReference type="Pfam" id="PF01134">
    <property type="entry name" value="GIDA"/>
    <property type="match status" value="1"/>
</dbReference>
<dbReference type="PRINTS" id="PR00411">
    <property type="entry name" value="PNDRDTASEI"/>
</dbReference>
<feature type="domain" description="MnmG N-terminal" evidence="5">
    <location>
        <begin position="91"/>
        <end position="503"/>
    </location>
</feature>
<evidence type="ECO:0000256" key="3">
    <source>
        <dbReference type="ARBA" id="ARBA00022630"/>
    </source>
</evidence>
<dbReference type="InterPro" id="IPR002218">
    <property type="entry name" value="MnmG-rel"/>
</dbReference>
<comment type="cofactor">
    <cofactor evidence="1">
        <name>FAD</name>
        <dbReference type="ChEBI" id="CHEBI:57692"/>
    </cofactor>
</comment>
<evidence type="ECO:0000256" key="4">
    <source>
        <dbReference type="ARBA" id="ARBA00022827"/>
    </source>
</evidence>
<dbReference type="EMBL" id="JACEEZ010004824">
    <property type="protein sequence ID" value="KAG0726105.1"/>
    <property type="molecule type" value="Genomic_DNA"/>
</dbReference>
<dbReference type="GO" id="GO:0005829">
    <property type="term" value="C:cytosol"/>
    <property type="evidence" value="ECO:0007669"/>
    <property type="project" value="TreeGrafter"/>
</dbReference>
<dbReference type="GO" id="GO:0050660">
    <property type="term" value="F:flavin adenine dinucleotide binding"/>
    <property type="evidence" value="ECO:0007669"/>
    <property type="project" value="InterPro"/>
</dbReference>
<keyword evidence="8" id="KW-1185">Reference proteome</keyword>
<dbReference type="Proteomes" id="UP000770661">
    <property type="component" value="Unassembled WGS sequence"/>
</dbReference>
<evidence type="ECO:0000256" key="2">
    <source>
        <dbReference type="ARBA" id="ARBA00007653"/>
    </source>
</evidence>
<dbReference type="PANTHER" id="PTHR11806">
    <property type="entry name" value="GLUCOSE INHIBITED DIVISION PROTEIN A"/>
    <property type="match status" value="1"/>
</dbReference>
<protein>
    <submittedName>
        <fullName evidence="7">Protein MTO1, mitochondrial</fullName>
    </submittedName>
</protein>
<dbReference type="GO" id="GO:0030488">
    <property type="term" value="P:tRNA methylation"/>
    <property type="evidence" value="ECO:0007669"/>
    <property type="project" value="TreeGrafter"/>
</dbReference>
<accession>A0A8J5D2C3</accession>